<dbReference type="AlphaFoldDB" id="A0A345HBS6"/>
<gene>
    <name evidence="2" type="ORF">DVK85_07165</name>
</gene>
<keyword evidence="1" id="KW-0472">Membrane</keyword>
<organism evidence="2 3">
    <name type="scientific">Flavobacterium arcticum</name>
    <dbReference type="NCBI Taxonomy" id="1784713"/>
    <lineage>
        <taxon>Bacteria</taxon>
        <taxon>Pseudomonadati</taxon>
        <taxon>Bacteroidota</taxon>
        <taxon>Flavobacteriia</taxon>
        <taxon>Flavobacteriales</taxon>
        <taxon>Flavobacteriaceae</taxon>
        <taxon>Flavobacterium</taxon>
    </lineage>
</organism>
<feature type="transmembrane region" description="Helical" evidence="1">
    <location>
        <begin position="209"/>
        <end position="232"/>
    </location>
</feature>
<dbReference type="PANTHER" id="PTHR37314:SF4">
    <property type="entry name" value="UPF0700 TRANSMEMBRANE PROTEIN YOAK"/>
    <property type="match status" value="1"/>
</dbReference>
<evidence type="ECO:0000256" key="1">
    <source>
        <dbReference type="SAM" id="Phobius"/>
    </source>
</evidence>
<reference evidence="2 3" key="1">
    <citation type="submission" date="2018-07" db="EMBL/GenBank/DDBJ databases">
        <title>Complete genome sequence of Flavobacterium arcticum type strain SM1502T.</title>
        <authorList>
            <person name="Li Y."/>
            <person name="Li D.-D."/>
        </authorList>
    </citation>
    <scope>NUCLEOTIDE SEQUENCE [LARGE SCALE GENOMIC DNA]</scope>
    <source>
        <strain evidence="2 3">SM1502</strain>
    </source>
</reference>
<feature type="transmembrane region" description="Helical" evidence="1">
    <location>
        <begin position="182"/>
        <end position="203"/>
    </location>
</feature>
<keyword evidence="3" id="KW-1185">Reference proteome</keyword>
<keyword evidence="1" id="KW-0812">Transmembrane</keyword>
<dbReference type="OrthoDB" id="270162at2"/>
<protein>
    <submittedName>
        <fullName evidence="2">DUF1275 domain-containing protein</fullName>
    </submittedName>
</protein>
<feature type="transmembrane region" description="Helical" evidence="1">
    <location>
        <begin position="59"/>
        <end position="81"/>
    </location>
</feature>
<keyword evidence="1" id="KW-1133">Transmembrane helix</keyword>
<dbReference type="Pfam" id="PF06912">
    <property type="entry name" value="DUF1275"/>
    <property type="match status" value="1"/>
</dbReference>
<dbReference type="PANTHER" id="PTHR37314">
    <property type="entry name" value="SLR0142 PROTEIN"/>
    <property type="match status" value="1"/>
</dbReference>
<proteinExistence type="predicted"/>
<dbReference type="InterPro" id="IPR010699">
    <property type="entry name" value="DUF1275"/>
</dbReference>
<name>A0A345HBS6_9FLAO</name>
<accession>A0A345HBS6</accession>
<feature type="transmembrane region" description="Helical" evidence="1">
    <location>
        <begin position="20"/>
        <end position="39"/>
    </location>
</feature>
<feature type="transmembrane region" description="Helical" evidence="1">
    <location>
        <begin position="120"/>
        <end position="139"/>
    </location>
</feature>
<evidence type="ECO:0000313" key="3">
    <source>
        <dbReference type="Proteomes" id="UP000253951"/>
    </source>
</evidence>
<dbReference type="RefSeq" id="WP_114677794.1">
    <property type="nucleotide sequence ID" value="NZ_CP031188.1"/>
</dbReference>
<sequence length="243" mass="27264">MLKNRGKKRAYQHNIRLATLLSFVAGIVNISGLLSLNILTTNLTGHFAFLSEAFVNNNYKTAFISVFYVLCFLAGSFISNLTIELVSRKKPSLAYAVPINIEILIIAGVALFINPKELQHPEYIAAILLFAMGLQNSLVTKVSQSVVRTTHLTGLFTDLGIELSQLFFYKEKRELQQLKRGVYLKLSIILFFFAGGIVGGLLYKEIALKTLLVACCFLLLALVYDSILLRYYTIKHKVTTHKH</sequence>
<evidence type="ECO:0000313" key="2">
    <source>
        <dbReference type="EMBL" id="AXG74036.1"/>
    </source>
</evidence>
<feature type="transmembrane region" description="Helical" evidence="1">
    <location>
        <begin position="93"/>
        <end position="114"/>
    </location>
</feature>
<dbReference type="KEGG" id="fat:DVK85_07165"/>
<dbReference type="EMBL" id="CP031188">
    <property type="protein sequence ID" value="AXG74036.1"/>
    <property type="molecule type" value="Genomic_DNA"/>
</dbReference>
<dbReference type="Proteomes" id="UP000253951">
    <property type="component" value="Chromosome"/>
</dbReference>